<dbReference type="EMBL" id="WRXP01001236">
    <property type="protein sequence ID" value="KAF1002393.1"/>
    <property type="molecule type" value="Genomic_DNA"/>
</dbReference>
<dbReference type="Proteomes" id="UP000593563">
    <property type="component" value="Unassembled WGS sequence"/>
</dbReference>
<accession>A0A6L5BAL4</accession>
<evidence type="ECO:0000313" key="1">
    <source>
        <dbReference type="EMBL" id="KAF1002393.1"/>
    </source>
</evidence>
<organism evidence="1 2">
    <name type="scientific">Apium graveolens</name>
    <name type="common">Celery</name>
    <dbReference type="NCBI Taxonomy" id="4045"/>
    <lineage>
        <taxon>Eukaryota</taxon>
        <taxon>Viridiplantae</taxon>
        <taxon>Streptophyta</taxon>
        <taxon>Embryophyta</taxon>
        <taxon>Tracheophyta</taxon>
        <taxon>Spermatophyta</taxon>
        <taxon>Magnoliopsida</taxon>
        <taxon>eudicotyledons</taxon>
        <taxon>Gunneridae</taxon>
        <taxon>Pentapetalae</taxon>
        <taxon>asterids</taxon>
        <taxon>campanulids</taxon>
        <taxon>Apiales</taxon>
        <taxon>Apiaceae</taxon>
        <taxon>Apioideae</taxon>
        <taxon>apioid superclade</taxon>
        <taxon>Apieae</taxon>
        <taxon>Apium</taxon>
    </lineage>
</organism>
<evidence type="ECO:0000313" key="2">
    <source>
        <dbReference type="Proteomes" id="UP000593563"/>
    </source>
</evidence>
<protein>
    <submittedName>
        <fullName evidence="1">Uncharacterized protein</fullName>
    </submittedName>
</protein>
<proteinExistence type="predicted"/>
<reference evidence="1" key="1">
    <citation type="submission" date="2020-01" db="EMBL/GenBank/DDBJ databases">
        <title>The Celery Genome Sequence Reveals Sequential Paleo-tetraploidization, Resistance Gene Elimination, Karyotype Evolution, and Functional Innovation in Apiales.</title>
        <authorList>
            <person name="Song X."/>
        </authorList>
    </citation>
    <scope>NUCLEOTIDE SEQUENCE</scope>
    <source>
        <tissue evidence="1">Leaf</tissue>
    </source>
</reference>
<keyword evidence="2" id="KW-1185">Reference proteome</keyword>
<name>A0A6L5BAL4_APIGR</name>
<dbReference type="AlphaFoldDB" id="A0A6L5BAL4"/>
<comment type="caution">
    <text evidence="1">The sequence shown here is derived from an EMBL/GenBank/DDBJ whole genome shotgun (WGS) entry which is preliminary data.</text>
</comment>
<sequence>MLMQTRIITLALFSGSRQVDGRASSPVGLVCPAGRLFSSCWSGQLIIGLAAQPMMALNEKKLLLLSKESPVERIGQRLVQKESKQLQIPGKDISFESSVYFVLYVCVLNF</sequence>
<gene>
    <name evidence="1" type="ORF">AG4045_017634</name>
</gene>